<dbReference type="EMBL" id="MRWE01000006">
    <property type="protein sequence ID" value="ORJ26520.1"/>
    <property type="molecule type" value="Genomic_DNA"/>
</dbReference>
<dbReference type="AlphaFoldDB" id="A0A1X0WID9"/>
<reference evidence="2 3" key="1">
    <citation type="journal article" date="2017" name="Int. J. Syst. Evol. Microbiol.">
        <title>Rouxiella badensis sp. nov. and Rouxiella silvae sp. nov. isolated from peat bog soil in Germany and emendation of the genus description.</title>
        <authorList>
            <person name="Le Fleche-Mateos A."/>
            <person name="Kugler J.H."/>
            <person name="Hansen S.H."/>
            <person name="Syldatk C."/>
            <person name="Hausmann R."/>
            <person name="Lomprez F."/>
            <person name="Vandenbogaert M."/>
            <person name="Manuguerra J.C."/>
            <person name="Grimont P.A."/>
        </authorList>
    </citation>
    <scope>NUCLEOTIDE SEQUENCE [LARGE SCALE GENOMIC DNA]</scope>
    <source>
        <strain evidence="2 3">DSM 100043</strain>
    </source>
</reference>
<protein>
    <submittedName>
        <fullName evidence="2">Cytosine deaminase</fullName>
    </submittedName>
</protein>
<keyword evidence="3" id="KW-1185">Reference proteome</keyword>
<dbReference type="Gene3D" id="2.30.40.10">
    <property type="entry name" value="Urease, subunit C, domain 1"/>
    <property type="match status" value="1"/>
</dbReference>
<dbReference type="RefSeq" id="WP_017492379.1">
    <property type="nucleotide sequence ID" value="NZ_DAMDNM010000006.1"/>
</dbReference>
<dbReference type="PANTHER" id="PTHR32027:SF0">
    <property type="entry name" value="CYTOSINE DEAMINASE"/>
    <property type="match status" value="1"/>
</dbReference>
<evidence type="ECO:0000313" key="2">
    <source>
        <dbReference type="EMBL" id="ORJ26520.1"/>
    </source>
</evidence>
<dbReference type="InterPro" id="IPR011059">
    <property type="entry name" value="Metal-dep_hydrolase_composite"/>
</dbReference>
<dbReference type="GO" id="GO:0035888">
    <property type="term" value="F:isoguanine deaminase activity"/>
    <property type="evidence" value="ECO:0007669"/>
    <property type="project" value="TreeGrafter"/>
</dbReference>
<dbReference type="STRING" id="1646377.BS640_05170"/>
<feature type="domain" description="Amidohydrolase 3" evidence="1">
    <location>
        <begin position="211"/>
        <end position="396"/>
    </location>
</feature>
<evidence type="ECO:0000313" key="3">
    <source>
        <dbReference type="Proteomes" id="UP000192536"/>
    </source>
</evidence>
<organism evidence="2 3">
    <name type="scientific">Rouxiella badensis</name>
    <dbReference type="NCBI Taxonomy" id="1646377"/>
    <lineage>
        <taxon>Bacteria</taxon>
        <taxon>Pseudomonadati</taxon>
        <taxon>Pseudomonadota</taxon>
        <taxon>Gammaproteobacteria</taxon>
        <taxon>Enterobacterales</taxon>
        <taxon>Yersiniaceae</taxon>
        <taxon>Rouxiella</taxon>
    </lineage>
</organism>
<dbReference type="Pfam" id="PF07969">
    <property type="entry name" value="Amidohydro_3"/>
    <property type="match status" value="1"/>
</dbReference>
<name>A0A1X0WID9_9GAMM</name>
<comment type="caution">
    <text evidence="2">The sequence shown here is derived from an EMBL/GenBank/DDBJ whole genome shotgun (WGS) entry which is preliminary data.</text>
</comment>
<dbReference type="SUPFAM" id="SSF51556">
    <property type="entry name" value="Metallo-dependent hydrolases"/>
    <property type="match status" value="1"/>
</dbReference>
<dbReference type="InterPro" id="IPR032466">
    <property type="entry name" value="Metal_Hydrolase"/>
</dbReference>
<dbReference type="SUPFAM" id="SSF51338">
    <property type="entry name" value="Composite domain of metallo-dependent hydrolases"/>
    <property type="match status" value="1"/>
</dbReference>
<proteinExistence type="predicted"/>
<dbReference type="PANTHER" id="PTHR32027">
    <property type="entry name" value="CYTOSINE DEAMINASE"/>
    <property type="match status" value="1"/>
</dbReference>
<dbReference type="InterPro" id="IPR013108">
    <property type="entry name" value="Amidohydro_3"/>
</dbReference>
<accession>A0A1X0WID9</accession>
<dbReference type="Proteomes" id="UP000192536">
    <property type="component" value="Unassembled WGS sequence"/>
</dbReference>
<dbReference type="GO" id="GO:0004131">
    <property type="term" value="F:cytosine deaminase activity"/>
    <property type="evidence" value="ECO:0007669"/>
    <property type="project" value="TreeGrafter"/>
</dbReference>
<dbReference type="GO" id="GO:0006209">
    <property type="term" value="P:cytosine catabolic process"/>
    <property type="evidence" value="ECO:0007669"/>
    <property type="project" value="TreeGrafter"/>
</dbReference>
<evidence type="ECO:0000259" key="1">
    <source>
        <dbReference type="Pfam" id="PF07969"/>
    </source>
</evidence>
<dbReference type="InterPro" id="IPR052349">
    <property type="entry name" value="Metallo-hydrolase_Enzymes"/>
</dbReference>
<dbReference type="Gene3D" id="3.20.20.140">
    <property type="entry name" value="Metal-dependent hydrolases"/>
    <property type="match status" value="1"/>
</dbReference>
<gene>
    <name evidence="2" type="ORF">BS640_05170</name>
</gene>
<sequence length="433" mass="46972">MSTPSQSMANLSLNAPLNGLAHARLPAWTLPADWPQQNGEPVLADIHFSQGLITLLTPSQASNKHLWNLGGALVLPGLIEPHAHLDKTFTLTRSRPQGPGLLAAIEAMHQDRQHWTPQDLRQRALRGLTWAAAHGVTHLRTHIDWFDPTPPVAWHEMAALAPTGLTLERVALAPLTLFTDVNSADAIARAVAQSGDSCLLGGFIHSSNWNPSAMANLMESAARWRLNLDLHIDEELSERANGLVWLADYLSRHDFPGHICCSHGCALASGSEQQAQQVLAELAKHRVTLIALPMTNLLLQDAVVGRTPRQRGITRLKEAQTAGIPTLLGCDNVQDAFCPAGSYDPLDTLSCALFSAQLNQVFDQQSRLICDLGALTGAKAQSSPLNAGSAANLVIFPGSDSVTWPLNSAARRVISHGKLTYQRMWNQEFTHES</sequence>